<gene>
    <name evidence="9" type="ORF">PVAG01_07173</name>
</gene>
<feature type="domain" description="Putative ER transporter 6TM N-terminal" evidence="7">
    <location>
        <begin position="200"/>
        <end position="272"/>
    </location>
</feature>
<keyword evidence="10" id="KW-1185">Reference proteome</keyword>
<dbReference type="Proteomes" id="UP001629113">
    <property type="component" value="Unassembled WGS sequence"/>
</dbReference>
<dbReference type="EMBL" id="JBFCZG010000006">
    <property type="protein sequence ID" value="KAL3420728.1"/>
    <property type="molecule type" value="Genomic_DNA"/>
</dbReference>
<dbReference type="InterPro" id="IPR023244">
    <property type="entry name" value="Brefeldin_A-sensitivity_4"/>
</dbReference>
<name>A0ABR4PBQ9_9HELO</name>
<dbReference type="PANTHER" id="PTHR47804">
    <property type="entry name" value="60S RIBOSOMAL PROTEIN L19"/>
    <property type="match status" value="1"/>
</dbReference>
<evidence type="ECO:0000256" key="1">
    <source>
        <dbReference type="ARBA" id="ARBA00004141"/>
    </source>
</evidence>
<evidence type="ECO:0008006" key="11">
    <source>
        <dbReference type="Google" id="ProtNLM"/>
    </source>
</evidence>
<evidence type="ECO:0000256" key="5">
    <source>
        <dbReference type="SAM" id="MobiDB-lite"/>
    </source>
</evidence>
<comment type="caution">
    <text evidence="9">The sequence shown here is derived from an EMBL/GenBank/DDBJ whole genome shotgun (WGS) entry which is preliminary data.</text>
</comment>
<dbReference type="InterPro" id="IPR049453">
    <property type="entry name" value="Memb_transporter_dom"/>
</dbReference>
<feature type="region of interest" description="Disordered" evidence="5">
    <location>
        <begin position="688"/>
        <end position="727"/>
    </location>
</feature>
<reference evidence="9 10" key="1">
    <citation type="submission" date="2024-06" db="EMBL/GenBank/DDBJ databases">
        <title>Complete genome of Phlyctema vagabunda strain 19-DSS-EL-015.</title>
        <authorList>
            <person name="Fiorenzani C."/>
        </authorList>
    </citation>
    <scope>NUCLEOTIDE SEQUENCE [LARGE SCALE GENOMIC DNA]</scope>
    <source>
        <strain evidence="9 10">19-DSS-EL-015</strain>
    </source>
</reference>
<comment type="subcellular location">
    <subcellularLocation>
        <location evidence="1">Membrane</location>
        <topology evidence="1">Multi-pass membrane protein</topology>
    </subcellularLocation>
</comment>
<evidence type="ECO:0000256" key="2">
    <source>
        <dbReference type="ARBA" id="ARBA00022692"/>
    </source>
</evidence>
<feature type="region of interest" description="Disordered" evidence="5">
    <location>
        <begin position="1"/>
        <end position="63"/>
    </location>
</feature>
<evidence type="ECO:0000259" key="8">
    <source>
        <dbReference type="Pfam" id="PF13515"/>
    </source>
</evidence>
<feature type="transmembrane region" description="Helical" evidence="6">
    <location>
        <begin position="203"/>
        <end position="223"/>
    </location>
</feature>
<feature type="transmembrane region" description="Helical" evidence="6">
    <location>
        <begin position="881"/>
        <end position="903"/>
    </location>
</feature>
<evidence type="ECO:0000256" key="6">
    <source>
        <dbReference type="SAM" id="Phobius"/>
    </source>
</evidence>
<keyword evidence="3 6" id="KW-1133">Transmembrane helix</keyword>
<dbReference type="Pfam" id="PF13515">
    <property type="entry name" value="FUSC_2"/>
    <property type="match status" value="1"/>
</dbReference>
<proteinExistence type="predicted"/>
<sequence length="1144" mass="127802">MASSQGDQTPQLKFTPSSFGPNGDVSSPSSEHGTHTRKRLGRRTSTSDGKMGKHIRLEAPSRLAGRLSGSTASIYMGSFTPRRRSKGSRPGSVSSAPGTPRHSIATSISQGHLESLLQDLNLDLETYGVEERRDGFFDASFFKPPKTNHEDLMRAAEYTLPAAFRKAHSLSLRKFLPMQWQSIKNVVRQVATTRAGIKLTKTYLAFFIAYVLCLVPAVSNWLGRYNYILVLSAVINHPGRTIGAQVDGALLTILGSATGLGWGAFALWLSNSTAAARSGYGGILAVFLLFFVSTIAALRSYYIRMYQFVLCAGFSIIYTCLADVSEAVAWGKLLDFGVPWLLGQVLCLVVCCTVFPDAGARPLAVAFHSAFEVMQAGLLLPQPNPITVHRQLSSTFVNLSQAHRDLILDISITRFPPKDVEVLRNLMQAVIRSLLALKMETELFENYEQKKARQSEIQSNAVPLNTPDYSNRALRRSSETDCAPDVDGAAESVIDIDRSGRRPSIWRTDTEERAVKLVVDRLQEPTSKLLSCIRSSLERCDAVLMGMSGYREYLGPPSDVSSDILDSLTSIRKSMIKYDDEEDSLLENPDLPPSYSNHPEVVELFLFVHPVRQAATSVEALLIKVMEMQQKRRTAQLYLPSYPFHKAMQRTNAQVRHDRGGVAAGFYFRSKSALAKTMKGMANIYKPLPRQSHDPHNGGEEEAEVLKTDTRGKYEEEEDDALDRNKNPSKKKRLRYRAWLVLHRLQGFETRFALKVGIATSVLSIPAWLPESRSWWTQYESWWAVVMVWIMMHPRVGGNLQDLVTRTFCGILGSLWGGLTYAAGNGNPYVMAVLASSFMLPMLYRYTQSSHPRSGIVGCISFVVVSLGAKTANGEPSVAQIAWTRGLAFAVGVIAAVMVNWFLWPFVARHELRKALSAMLIYSSIIYRGVVAKYVYYEEGAPPEKADMERSEMLESRLREGFSRTRELLALTRHEIRLRGPFNPLPYSALIEASERFFEYLVAVRQSSLFFHPHYMTDDDQDAESLLCFRRDAVAAVLMNLYVLAGALREGRKVPRYLPSAAAARKRLLDHMAEMEAVHAHNPGTTHPTTEAEGRKWSQIYSYSYSQSLTGCVQQLEELQKYTKEIVGEQGFDPTGDFSYNHIG</sequence>
<accession>A0ABR4PBQ9</accession>
<organism evidence="9 10">
    <name type="scientific">Phlyctema vagabunda</name>
    <dbReference type="NCBI Taxonomy" id="108571"/>
    <lineage>
        <taxon>Eukaryota</taxon>
        <taxon>Fungi</taxon>
        <taxon>Dikarya</taxon>
        <taxon>Ascomycota</taxon>
        <taxon>Pezizomycotina</taxon>
        <taxon>Leotiomycetes</taxon>
        <taxon>Helotiales</taxon>
        <taxon>Dermateaceae</taxon>
        <taxon>Phlyctema</taxon>
    </lineage>
</organism>
<keyword evidence="4 6" id="KW-0472">Membrane</keyword>
<feature type="transmembrane region" description="Helical" evidence="6">
    <location>
        <begin position="280"/>
        <end position="298"/>
    </location>
</feature>
<protein>
    <recommendedName>
        <fullName evidence="11">ER transporter 6TM N-terminal domain-containing protein</fullName>
    </recommendedName>
</protein>
<evidence type="ECO:0000313" key="9">
    <source>
        <dbReference type="EMBL" id="KAL3420728.1"/>
    </source>
</evidence>
<dbReference type="PRINTS" id="PR02047">
    <property type="entry name" value="BREFELDNASP4"/>
</dbReference>
<feature type="compositionally biased region" description="Basic and acidic residues" evidence="5">
    <location>
        <begin position="691"/>
        <end position="714"/>
    </location>
</feature>
<feature type="transmembrane region" description="Helical" evidence="6">
    <location>
        <begin position="244"/>
        <end position="268"/>
    </location>
</feature>
<dbReference type="InterPro" id="IPR052430">
    <property type="entry name" value="IVT-Associated"/>
</dbReference>
<dbReference type="InterPro" id="IPR018823">
    <property type="entry name" value="ArAE_2_N"/>
</dbReference>
<feature type="region of interest" description="Disordered" evidence="5">
    <location>
        <begin position="78"/>
        <end position="104"/>
    </location>
</feature>
<dbReference type="PANTHER" id="PTHR47804:SF3">
    <property type="entry name" value="PROTEIN BRE4"/>
    <property type="match status" value="1"/>
</dbReference>
<keyword evidence="2 6" id="KW-0812">Transmembrane</keyword>
<evidence type="ECO:0000313" key="10">
    <source>
        <dbReference type="Proteomes" id="UP001629113"/>
    </source>
</evidence>
<feature type="domain" description="Integral membrane bound transporter" evidence="8">
    <location>
        <begin position="775"/>
        <end position="899"/>
    </location>
</feature>
<dbReference type="Pfam" id="PF10337">
    <property type="entry name" value="ArAE_2_N"/>
    <property type="match status" value="1"/>
</dbReference>
<evidence type="ECO:0000259" key="7">
    <source>
        <dbReference type="Pfam" id="PF10337"/>
    </source>
</evidence>
<evidence type="ECO:0000256" key="4">
    <source>
        <dbReference type="ARBA" id="ARBA00023136"/>
    </source>
</evidence>
<feature type="transmembrane region" description="Helical" evidence="6">
    <location>
        <begin position="305"/>
        <end position="324"/>
    </location>
</feature>
<feature type="compositionally biased region" description="Polar residues" evidence="5">
    <location>
        <begin position="1"/>
        <end position="31"/>
    </location>
</feature>
<evidence type="ECO:0000256" key="3">
    <source>
        <dbReference type="ARBA" id="ARBA00022989"/>
    </source>
</evidence>